<feature type="domain" description="Protein root UVB sensitive/RUS" evidence="7">
    <location>
        <begin position="52"/>
        <end position="124"/>
    </location>
</feature>
<evidence type="ECO:0000256" key="6">
    <source>
        <dbReference type="SAM" id="Phobius"/>
    </source>
</evidence>
<keyword evidence="5 6" id="KW-0472">Membrane</keyword>
<evidence type="ECO:0000313" key="9">
    <source>
        <dbReference type="EMBL" id="CAI7992682.1"/>
    </source>
</evidence>
<feature type="transmembrane region" description="Helical" evidence="6">
    <location>
        <begin position="235"/>
        <end position="253"/>
    </location>
</feature>
<evidence type="ECO:0000256" key="4">
    <source>
        <dbReference type="ARBA" id="ARBA00022989"/>
    </source>
</evidence>
<dbReference type="Pfam" id="PF24160">
    <property type="entry name" value="UVB_sens_C"/>
    <property type="match status" value="1"/>
</dbReference>
<accession>A0AA35VUB4</accession>
<dbReference type="Pfam" id="PF04884">
    <property type="entry name" value="UVB_sens_prot"/>
    <property type="match status" value="2"/>
</dbReference>
<dbReference type="PANTHER" id="PTHR12770">
    <property type="entry name" value="RUS1 FAMILY PROTEIN C16ORF58"/>
    <property type="match status" value="1"/>
</dbReference>
<evidence type="ECO:0000313" key="10">
    <source>
        <dbReference type="Proteomes" id="UP001174909"/>
    </source>
</evidence>
<keyword evidence="4 6" id="KW-1133">Transmembrane helix</keyword>
<feature type="transmembrane region" description="Helical" evidence="6">
    <location>
        <begin position="259"/>
        <end position="286"/>
    </location>
</feature>
<name>A0AA35VUB4_GEOBA</name>
<evidence type="ECO:0000259" key="8">
    <source>
        <dbReference type="Pfam" id="PF24160"/>
    </source>
</evidence>
<protein>
    <submittedName>
        <fullName evidence="9">RUS family member 1</fullName>
    </submittedName>
</protein>
<sequence>MRSIEMNLKGDLPRLQEQYGSRHNGRPTATYMCDHIGLRRIKAGANSGLWQRPGKFVKEVFLPQGYPDTVSSDYLHYQLWDTLQAFCSSITTMLATLAVLKGVGVGDDTATPLAATITWMFREGHITDHATFSYIPADGAGMISKILFAWMKGVDLDCNAKRWRLVADVLNDVGRFLELVAPSLPHLFLPLVCLASVSTAIVGTAGMATRAALVQHQARRNNMADVAAKDNSQETVVNLLGLLVNLWVSSLVAESQFLVWALFTVFTVLHLWANYMAVSVVCMETFNQNRLHIMMEHYLSTGVVLDPATVNTREPIIARSTRILSYRLGANASSVVTSSAEFRAAVARDRDGHKHILKYLPSQRIVLVALNVASSTVDQLQAALSIEVLDYILSGHSSSSSPVLAQFSQDITSLLRGGKGDELPTHVDDKVCSCLFPSLLPALSLAGWDTSHLLLATSEPRYSWTQDS</sequence>
<feature type="transmembrane region" description="Helical" evidence="6">
    <location>
        <begin position="187"/>
        <end position="214"/>
    </location>
</feature>
<dbReference type="Proteomes" id="UP001174909">
    <property type="component" value="Unassembled WGS sequence"/>
</dbReference>
<evidence type="ECO:0000256" key="3">
    <source>
        <dbReference type="ARBA" id="ARBA00022692"/>
    </source>
</evidence>
<dbReference type="AlphaFoldDB" id="A0AA35VUB4"/>
<evidence type="ECO:0000256" key="5">
    <source>
        <dbReference type="ARBA" id="ARBA00023136"/>
    </source>
</evidence>
<dbReference type="PANTHER" id="PTHR12770:SF31">
    <property type="entry name" value="RUS FAMILY MEMBER 1"/>
    <property type="match status" value="1"/>
</dbReference>
<dbReference type="InterPro" id="IPR055412">
    <property type="entry name" value="UVB_sens_C"/>
</dbReference>
<reference evidence="9" key="1">
    <citation type="submission" date="2023-03" db="EMBL/GenBank/DDBJ databases">
        <authorList>
            <person name="Steffen K."/>
            <person name="Cardenas P."/>
        </authorList>
    </citation>
    <scope>NUCLEOTIDE SEQUENCE</scope>
</reference>
<dbReference type="InterPro" id="IPR006968">
    <property type="entry name" value="RUS_fam"/>
</dbReference>
<dbReference type="GO" id="GO:0016020">
    <property type="term" value="C:membrane"/>
    <property type="evidence" value="ECO:0007669"/>
    <property type="project" value="UniProtKB-SubCell"/>
</dbReference>
<comment type="subcellular location">
    <subcellularLocation>
        <location evidence="1">Membrane</location>
    </subcellularLocation>
</comment>
<dbReference type="InterPro" id="IPR054549">
    <property type="entry name" value="UVB_sens_RUS_dom"/>
</dbReference>
<organism evidence="9 10">
    <name type="scientific">Geodia barretti</name>
    <name type="common">Barrett's horny sponge</name>
    <dbReference type="NCBI Taxonomy" id="519541"/>
    <lineage>
        <taxon>Eukaryota</taxon>
        <taxon>Metazoa</taxon>
        <taxon>Porifera</taxon>
        <taxon>Demospongiae</taxon>
        <taxon>Heteroscleromorpha</taxon>
        <taxon>Tetractinellida</taxon>
        <taxon>Astrophorina</taxon>
        <taxon>Geodiidae</taxon>
        <taxon>Geodia</taxon>
    </lineage>
</organism>
<proteinExistence type="inferred from homology"/>
<keyword evidence="10" id="KW-1185">Reference proteome</keyword>
<comment type="caution">
    <text evidence="9">The sequence shown here is derived from an EMBL/GenBank/DDBJ whole genome shotgun (WGS) entry which is preliminary data.</text>
</comment>
<feature type="domain" description="Protein root UVB sensitive/RUS" evidence="7">
    <location>
        <begin position="129"/>
        <end position="301"/>
    </location>
</feature>
<dbReference type="EMBL" id="CASHTH010000154">
    <property type="protein sequence ID" value="CAI7992682.1"/>
    <property type="molecule type" value="Genomic_DNA"/>
</dbReference>
<comment type="similarity">
    <text evidence="2">Belongs to the RUS1 family.</text>
</comment>
<evidence type="ECO:0000256" key="2">
    <source>
        <dbReference type="ARBA" id="ARBA00007558"/>
    </source>
</evidence>
<evidence type="ECO:0000259" key="7">
    <source>
        <dbReference type="Pfam" id="PF04884"/>
    </source>
</evidence>
<evidence type="ECO:0000256" key="1">
    <source>
        <dbReference type="ARBA" id="ARBA00004370"/>
    </source>
</evidence>
<feature type="domain" description="Root UVB sensitive protein C-terminal" evidence="8">
    <location>
        <begin position="304"/>
        <end position="464"/>
    </location>
</feature>
<keyword evidence="3 6" id="KW-0812">Transmembrane</keyword>
<gene>
    <name evidence="9" type="ORF">GBAR_LOCUS1063</name>
</gene>